<organism evidence="4 5">
    <name type="scientific">Flavobacterium crassostreae</name>
    <dbReference type="NCBI Taxonomy" id="1763534"/>
    <lineage>
        <taxon>Bacteria</taxon>
        <taxon>Pseudomonadati</taxon>
        <taxon>Bacteroidota</taxon>
        <taxon>Flavobacteriia</taxon>
        <taxon>Flavobacteriales</taxon>
        <taxon>Flavobacteriaceae</taxon>
        <taxon>Flavobacterium</taxon>
    </lineage>
</organism>
<dbReference type="SMART" id="SM00257">
    <property type="entry name" value="LysM"/>
    <property type="match status" value="2"/>
</dbReference>
<dbReference type="InterPro" id="IPR008258">
    <property type="entry name" value="Transglycosylase_SLT_dom_1"/>
</dbReference>
<dbReference type="GO" id="GO:0000270">
    <property type="term" value="P:peptidoglycan metabolic process"/>
    <property type="evidence" value="ECO:0007669"/>
    <property type="project" value="InterPro"/>
</dbReference>
<dbReference type="InterPro" id="IPR036779">
    <property type="entry name" value="LysM_dom_sf"/>
</dbReference>
<feature type="chain" id="PRO_5008625007" evidence="2">
    <location>
        <begin position="21"/>
        <end position="496"/>
    </location>
</feature>
<dbReference type="SUPFAM" id="SSF53955">
    <property type="entry name" value="Lysozyme-like"/>
    <property type="match status" value="1"/>
</dbReference>
<dbReference type="Gene3D" id="1.10.530.10">
    <property type="match status" value="1"/>
</dbReference>
<keyword evidence="5" id="KW-1185">Reference proteome</keyword>
<dbReference type="RefSeq" id="WP_066335128.1">
    <property type="nucleotide sequence ID" value="NZ_CP017688.1"/>
</dbReference>
<dbReference type="InterPro" id="IPR023346">
    <property type="entry name" value="Lysozyme-like_dom_sf"/>
</dbReference>
<protein>
    <submittedName>
        <fullName evidence="4">Lytic transglycosylase</fullName>
    </submittedName>
</protein>
<keyword evidence="2" id="KW-0732">Signal</keyword>
<dbReference type="Proteomes" id="UP000093510">
    <property type="component" value="Unassembled WGS sequence"/>
</dbReference>
<comment type="caution">
    <text evidence="4">The sequence shown here is derived from an EMBL/GenBank/DDBJ whole genome shotgun (WGS) entry which is preliminary data.</text>
</comment>
<feature type="signal peptide" evidence="2">
    <location>
        <begin position="1"/>
        <end position="20"/>
    </location>
</feature>
<dbReference type="GO" id="GO:0008932">
    <property type="term" value="F:lytic endotransglycosylase activity"/>
    <property type="evidence" value="ECO:0007669"/>
    <property type="project" value="TreeGrafter"/>
</dbReference>
<dbReference type="PANTHER" id="PTHR33734:SF22">
    <property type="entry name" value="MEMBRANE-BOUND LYTIC MUREIN TRANSGLYCOSYLASE D"/>
    <property type="match status" value="1"/>
</dbReference>
<dbReference type="PROSITE" id="PS00922">
    <property type="entry name" value="TRANSGLYCOSYLASE"/>
    <property type="match status" value="1"/>
</dbReference>
<comment type="similarity">
    <text evidence="1">Belongs to the transglycosylase Slt family.</text>
</comment>
<dbReference type="EMBL" id="LVEP01000029">
    <property type="protein sequence ID" value="OCB75441.1"/>
    <property type="molecule type" value="Genomic_DNA"/>
</dbReference>
<sequence length="496" mass="56475">MFLKNTTCALLLLISAPVFSQQRTVPKDIFKHASSLSYLDSIKSTFVKDEIALCVDSLWMTELNNLDLFEELTADIQNIDFDKKVAYDLPTSVLKSRLKAMNAKSPFRIEYHPSLENIIKAYLKYRKKSFGKLMGLSQYYFPIFEAAFAKENVPLEIKYLAIVESALNPKAVSRMGATGLWQFMYQTGKQYDLHIDSYIDERSDPLKATAAAAKYMSRMHGIFGDWELVLASYNSGPGNVSKAIRRSGGKQNYWNIRKKLPKETQGYVPAFLATMYLYEYHKEHGIVPEEAIIPHFATDTVRIRQQLSFQQISNLLDVSVPQLQALNPSYKLEVIPVYEQDDHYLRLPKSKIAVFVSNEEKIYAYANHQEKLKEQPRSQVAKATPTIDRQSRNLAARYHTIRSGDNLGAIARKYHVSVANLKKWNALRTNTITAGRKLRVSQRASVAANKSYSVKKGDSLYSIAKKYSGVSIVDLKKWNGIRGEAIKPGMKLRIKR</sequence>
<dbReference type="STRING" id="1763534.GCA_001831475_00635"/>
<feature type="domain" description="LysM" evidence="3">
    <location>
        <begin position="450"/>
        <end position="494"/>
    </location>
</feature>
<dbReference type="InterPro" id="IPR018392">
    <property type="entry name" value="LysM"/>
</dbReference>
<reference evidence="4 5" key="1">
    <citation type="submission" date="2016-03" db="EMBL/GenBank/DDBJ databases">
        <authorList>
            <person name="Ploux O."/>
        </authorList>
    </citation>
    <scope>NUCLEOTIDE SEQUENCE [LARGE SCALE GENOMIC DNA]</scope>
    <source>
        <strain evidence="4 5">LPB0076</strain>
    </source>
</reference>
<dbReference type="CDD" id="cd16894">
    <property type="entry name" value="MltD-like"/>
    <property type="match status" value="1"/>
</dbReference>
<evidence type="ECO:0000313" key="5">
    <source>
        <dbReference type="Proteomes" id="UP000093510"/>
    </source>
</evidence>
<dbReference type="Pfam" id="PF01476">
    <property type="entry name" value="LysM"/>
    <property type="match status" value="2"/>
</dbReference>
<evidence type="ECO:0000259" key="3">
    <source>
        <dbReference type="PROSITE" id="PS51782"/>
    </source>
</evidence>
<evidence type="ECO:0000313" key="4">
    <source>
        <dbReference type="EMBL" id="OCB75441.1"/>
    </source>
</evidence>
<proteinExistence type="inferred from homology"/>
<dbReference type="SUPFAM" id="SSF54106">
    <property type="entry name" value="LysM domain"/>
    <property type="match status" value="2"/>
</dbReference>
<dbReference type="PANTHER" id="PTHR33734">
    <property type="entry name" value="LYSM DOMAIN-CONTAINING GPI-ANCHORED PROTEIN 2"/>
    <property type="match status" value="1"/>
</dbReference>
<dbReference type="CDD" id="cd00118">
    <property type="entry name" value="LysM"/>
    <property type="match status" value="2"/>
</dbReference>
<evidence type="ECO:0000256" key="1">
    <source>
        <dbReference type="ARBA" id="ARBA00007734"/>
    </source>
</evidence>
<dbReference type="OrthoDB" id="9815002at2"/>
<gene>
    <name evidence="4" type="ORF">LPBF_08605</name>
</gene>
<dbReference type="PROSITE" id="PS51782">
    <property type="entry name" value="LYSM"/>
    <property type="match status" value="2"/>
</dbReference>
<dbReference type="Gene3D" id="3.10.350.10">
    <property type="entry name" value="LysM domain"/>
    <property type="match status" value="2"/>
</dbReference>
<dbReference type="GO" id="GO:0016020">
    <property type="term" value="C:membrane"/>
    <property type="evidence" value="ECO:0007669"/>
    <property type="project" value="InterPro"/>
</dbReference>
<name>A0A1B9E0I7_9FLAO</name>
<dbReference type="AlphaFoldDB" id="A0A1B9E0I7"/>
<dbReference type="InterPro" id="IPR000189">
    <property type="entry name" value="Transglyc_AS"/>
</dbReference>
<evidence type="ECO:0000256" key="2">
    <source>
        <dbReference type="SAM" id="SignalP"/>
    </source>
</evidence>
<dbReference type="Pfam" id="PF01464">
    <property type="entry name" value="SLT"/>
    <property type="match status" value="1"/>
</dbReference>
<feature type="domain" description="LysM" evidence="3">
    <location>
        <begin position="397"/>
        <end position="440"/>
    </location>
</feature>
<accession>A0A1B9E0I7</accession>